<dbReference type="Proteomes" id="UP001652628">
    <property type="component" value="Chromosome 2L"/>
</dbReference>
<dbReference type="GO" id="GO:0008305">
    <property type="term" value="C:integrin complex"/>
    <property type="evidence" value="ECO:0007669"/>
    <property type="project" value="TreeGrafter"/>
</dbReference>
<evidence type="ECO:0000256" key="9">
    <source>
        <dbReference type="ARBA" id="ARBA00023037"/>
    </source>
</evidence>
<keyword evidence="6" id="KW-0677">Repeat</keyword>
<dbReference type="InterPro" id="IPR057243">
    <property type="entry name" value="Integrin_I-EGF_CS"/>
</dbReference>
<accession>A0AB39Z4B9</accession>
<dbReference type="PANTHER" id="PTHR10082">
    <property type="entry name" value="INTEGRIN BETA SUBUNIT"/>
    <property type="match status" value="1"/>
</dbReference>
<proteinExistence type="inferred from homology"/>
<keyword evidence="11 13" id="KW-1015">Disulfide bond</keyword>
<keyword evidence="9 14" id="KW-0401">Integrin</keyword>
<dbReference type="Gene3D" id="2.60.40.1510">
    <property type="entry name" value="ntegrin, alpha v. Chain A, domain 3"/>
    <property type="match status" value="1"/>
</dbReference>
<feature type="disulfide bond" evidence="13">
    <location>
        <begin position="573"/>
        <end position="578"/>
    </location>
</feature>
<evidence type="ECO:0000259" key="17">
    <source>
        <dbReference type="PROSITE" id="PS50234"/>
    </source>
</evidence>
<dbReference type="SMART" id="SM00187">
    <property type="entry name" value="INB"/>
    <property type="match status" value="1"/>
</dbReference>
<evidence type="ECO:0000256" key="4">
    <source>
        <dbReference type="ARBA" id="ARBA00022692"/>
    </source>
</evidence>
<evidence type="ECO:0000313" key="18">
    <source>
        <dbReference type="Proteomes" id="UP001652628"/>
    </source>
</evidence>
<dbReference type="GO" id="GO:0007160">
    <property type="term" value="P:cell-matrix adhesion"/>
    <property type="evidence" value="ECO:0007669"/>
    <property type="project" value="TreeGrafter"/>
</dbReference>
<dbReference type="PROSITE" id="PS00243">
    <property type="entry name" value="I_EGF_1"/>
    <property type="match status" value="2"/>
</dbReference>
<evidence type="ECO:0000256" key="13">
    <source>
        <dbReference type="PIRSR" id="PIRSR002512-1"/>
    </source>
</evidence>
<dbReference type="PANTHER" id="PTHR10082:SF59">
    <property type="entry name" value="INTEGRIN BETA-NU"/>
    <property type="match status" value="1"/>
</dbReference>
<evidence type="ECO:0000256" key="11">
    <source>
        <dbReference type="ARBA" id="ARBA00023157"/>
    </source>
</evidence>
<dbReference type="PRINTS" id="PR01186">
    <property type="entry name" value="INTEGRINB"/>
</dbReference>
<comment type="similarity">
    <text evidence="2 14">Belongs to the integrin beta chain family.</text>
</comment>
<feature type="disulfide bond" evidence="13">
    <location>
        <begin position="619"/>
        <end position="628"/>
    </location>
</feature>
<dbReference type="InterPro" id="IPR002369">
    <property type="entry name" value="Integrin_bsu_VWA"/>
</dbReference>
<dbReference type="Pfam" id="PF07974">
    <property type="entry name" value="EGF_2"/>
    <property type="match status" value="1"/>
</dbReference>
<evidence type="ECO:0000256" key="15">
    <source>
        <dbReference type="SAM" id="Phobius"/>
    </source>
</evidence>
<evidence type="ECO:0000256" key="2">
    <source>
        <dbReference type="ARBA" id="ARBA00007449"/>
    </source>
</evidence>
<feature type="disulfide bond" evidence="13">
    <location>
        <begin position="58"/>
        <end position="69"/>
    </location>
</feature>
<feature type="disulfide bond" evidence="13">
    <location>
        <begin position="48"/>
        <end position="80"/>
    </location>
</feature>
<feature type="disulfide bond" evidence="13">
    <location>
        <begin position="645"/>
        <end position="724"/>
    </location>
</feature>
<dbReference type="Gene3D" id="1.20.5.100">
    <property type="entry name" value="Cytochrome c1, transmembrane anchor, C-terminal"/>
    <property type="match status" value="1"/>
</dbReference>
<feature type="disulfide bond" evidence="13">
    <location>
        <begin position="542"/>
        <end position="547"/>
    </location>
</feature>
<comment type="subcellular location">
    <subcellularLocation>
        <location evidence="14">Cell membrane</location>
        <topology evidence="14">Single-pass type I membrane protein</topology>
    </subcellularLocation>
    <subcellularLocation>
        <location evidence="1">Membrane</location>
        <topology evidence="1">Single-pass type I membrane protein</topology>
    </subcellularLocation>
</comment>
<feature type="disulfide bond" evidence="13">
    <location>
        <begin position="203"/>
        <end position="210"/>
    </location>
</feature>
<evidence type="ECO:0000256" key="10">
    <source>
        <dbReference type="ARBA" id="ARBA00023136"/>
    </source>
</evidence>
<protein>
    <recommendedName>
        <fullName evidence="14">Integrin beta</fullName>
    </recommendedName>
</protein>
<dbReference type="InterPro" id="IPR036465">
    <property type="entry name" value="vWFA_dom_sf"/>
</dbReference>
<dbReference type="GO" id="GO:0033627">
    <property type="term" value="P:cell adhesion mediated by integrin"/>
    <property type="evidence" value="ECO:0007669"/>
    <property type="project" value="TreeGrafter"/>
</dbReference>
<name>A0AB39Z4B9_DROSZ</name>
<dbReference type="GO" id="GO:0005178">
    <property type="term" value="F:integrin binding"/>
    <property type="evidence" value="ECO:0007669"/>
    <property type="project" value="TreeGrafter"/>
</dbReference>
<feature type="disulfide bond" evidence="13">
    <location>
        <begin position="575"/>
        <end position="606"/>
    </location>
</feature>
<dbReference type="PIRSF" id="PIRSF002512">
    <property type="entry name" value="Integrin_B"/>
    <property type="match status" value="1"/>
</dbReference>
<dbReference type="SUPFAM" id="SSF103575">
    <property type="entry name" value="Plexin repeat"/>
    <property type="match status" value="1"/>
</dbReference>
<dbReference type="InterPro" id="IPR014836">
    <property type="entry name" value="Integrin_bsu_cyt_dom"/>
</dbReference>
<feature type="disulfide bond" evidence="13">
    <location>
        <begin position="560"/>
        <end position="563"/>
    </location>
</feature>
<keyword evidence="7 14" id="KW-0130">Cell adhesion</keyword>
<dbReference type="SUPFAM" id="SSF57196">
    <property type="entry name" value="EGF/Laminin"/>
    <property type="match status" value="2"/>
</dbReference>
<dbReference type="PROSITE" id="PS50234">
    <property type="entry name" value="VWFA"/>
    <property type="match status" value="1"/>
</dbReference>
<dbReference type="InterPro" id="IPR002035">
    <property type="entry name" value="VWF_A"/>
</dbReference>
<feature type="disulfide bond" evidence="13">
    <location>
        <begin position="45"/>
        <end position="55"/>
    </location>
</feature>
<evidence type="ECO:0000256" key="1">
    <source>
        <dbReference type="ARBA" id="ARBA00004479"/>
    </source>
</evidence>
<dbReference type="SUPFAM" id="SSF53300">
    <property type="entry name" value="vWA-like"/>
    <property type="match status" value="1"/>
</dbReference>
<keyword evidence="18" id="KW-1185">Reference proteome</keyword>
<keyword evidence="4 14" id="KW-0812">Transmembrane</keyword>
<evidence type="ECO:0000256" key="5">
    <source>
        <dbReference type="ARBA" id="ARBA00022729"/>
    </source>
</evidence>
<feature type="transmembrane region" description="Helical" evidence="15">
    <location>
        <begin position="729"/>
        <end position="755"/>
    </location>
</feature>
<dbReference type="SMART" id="SM00327">
    <property type="entry name" value="VWA"/>
    <property type="match status" value="1"/>
</dbReference>
<sequence length="805" mass="91769">MLSENNMTSLGVKVLLWTILLCLIWGTTYSEAASIDEQCMHSDSCERCLSAHLECAWCTDKEYQVGYRCLSRSKLLEYNCNETDIYENKPTYDVLQDKPLKDYESSDQAVQVTPQRAKLKLVKGNTQQIKLSYRTARNNPLDLYVLMDLTWTMRDDKETLEELGAQLSQTLKNLTANYRLGFGSFADKPIFPMILPQHKENPCAAERTKCEPTYGYRHHLSLTDKIPDFTSAVANSKITGNLDNLEGGLDALMQVIVCTKEIGWKQQARKVVILVTDGFMHLAGEGLLAGITQPNDKQCHLNKNGEYTASLDFDYPSLEEIYRELLRRKINVIFAVTREIEYSYRELSDLMREITYVDRLSADSSNILELIKKSYESLIKRTQFADNSPDFIDMVYYTDCGGQFPSLQKRSYCNNVSLGKQIDFYVNITLKKYPDTAVYNHKIRVEETSLSEHMDLDIELQRPCPCQETPDPENIDGRFQCNNQGYMYCGMCTCDKNWTGPFCTCPMDASNITSNESLLQKCRQPFTDKTTSELVCSNHGDCDCGSCQCDPGYTGPFCECRECYDCDEKLADCFCGQCVCKYGWSGTKCNCDGSTDACVGPTAEICSQRGHCECEECQCDEPYLGKFCEIDPEKDNKLCLFYEPCVTCLIQQKQGMGECDNLTEICSSLDRQDKYTPRFVKELDPEQDPCLVRIVNKHGIQCDSFFVYQVIDHANYLIIQDVVCEPVDYVALVGYISAFTLLIGLVIMFLILWCIRAKDAREYAKFVEEHENSVKQINPIYRDPVGRYEVPKALSIKYDENPFAS</sequence>
<dbReference type="GO" id="GO:0009986">
    <property type="term" value="C:cell surface"/>
    <property type="evidence" value="ECO:0007669"/>
    <property type="project" value="TreeGrafter"/>
</dbReference>
<dbReference type="GO" id="GO:0007229">
    <property type="term" value="P:integrin-mediated signaling pathway"/>
    <property type="evidence" value="ECO:0007669"/>
    <property type="project" value="UniProtKB-KW"/>
</dbReference>
<evidence type="ECO:0000256" key="12">
    <source>
        <dbReference type="ARBA" id="ARBA00023180"/>
    </source>
</evidence>
<keyword evidence="10 15" id="KW-0472">Membrane</keyword>
<reference evidence="19" key="2">
    <citation type="submission" date="2025-08" db="UniProtKB">
        <authorList>
            <consortium name="RefSeq"/>
        </authorList>
    </citation>
    <scope>IDENTIFICATION</scope>
</reference>
<reference evidence="18" key="1">
    <citation type="submission" date="2025-05" db="UniProtKB">
        <authorList>
            <consortium name="RefSeq"/>
        </authorList>
    </citation>
    <scope>NUCLEOTIDE SEQUENCE [LARGE SCALE GENOMIC DNA]</scope>
</reference>
<dbReference type="GO" id="GO:0098609">
    <property type="term" value="P:cell-cell adhesion"/>
    <property type="evidence" value="ECO:0007669"/>
    <property type="project" value="TreeGrafter"/>
</dbReference>
<dbReference type="Gene3D" id="3.40.50.410">
    <property type="entry name" value="von Willebrand factor, type A domain"/>
    <property type="match status" value="1"/>
</dbReference>
<evidence type="ECO:0000256" key="6">
    <source>
        <dbReference type="ARBA" id="ARBA00022737"/>
    </source>
</evidence>
<keyword evidence="8 15" id="KW-1133">Transmembrane helix</keyword>
<evidence type="ECO:0000256" key="7">
    <source>
        <dbReference type="ARBA" id="ARBA00022889"/>
    </source>
</evidence>
<dbReference type="GO" id="GO:0005925">
    <property type="term" value="C:focal adhesion"/>
    <property type="evidence" value="ECO:0007669"/>
    <property type="project" value="TreeGrafter"/>
</dbReference>
<dbReference type="Pfam" id="PF17205">
    <property type="entry name" value="PSI_integrin"/>
    <property type="match status" value="1"/>
</dbReference>
<feature type="signal peptide" evidence="16">
    <location>
        <begin position="1"/>
        <end position="32"/>
    </location>
</feature>
<keyword evidence="12" id="KW-0325">Glycoprotein</keyword>
<dbReference type="Pfam" id="PF00362">
    <property type="entry name" value="Integrin_beta"/>
    <property type="match status" value="1"/>
</dbReference>
<feature type="disulfide bond" evidence="13">
    <location>
        <begin position="580"/>
        <end position="589"/>
    </location>
</feature>
<dbReference type="Gene3D" id="3.30.1680.10">
    <property type="entry name" value="ligand-binding face of the semaphorins, domain 2"/>
    <property type="match status" value="1"/>
</dbReference>
<dbReference type="Gene3D" id="2.10.25.10">
    <property type="entry name" value="Laminin"/>
    <property type="match status" value="2"/>
</dbReference>
<dbReference type="InterPro" id="IPR013111">
    <property type="entry name" value="EGF_extracell"/>
</dbReference>
<dbReference type="RefSeq" id="XP_016928207.3">
    <property type="nucleotide sequence ID" value="XM_017072718.4"/>
</dbReference>
<feature type="disulfide bond" evidence="13">
    <location>
        <begin position="639"/>
        <end position="648"/>
    </location>
</feature>
<keyword evidence="5 16" id="KW-0732">Signal</keyword>
<feature type="disulfide bond" evidence="13">
    <location>
        <begin position="258"/>
        <end position="299"/>
    </location>
</feature>
<feature type="disulfide bond" evidence="13">
    <location>
        <begin position="494"/>
        <end position="503"/>
    </location>
</feature>
<evidence type="ECO:0000256" key="16">
    <source>
        <dbReference type="SAM" id="SignalP"/>
    </source>
</evidence>
<feature type="chain" id="PRO_5045036398" description="Integrin beta" evidence="16">
    <location>
        <begin position="33"/>
        <end position="805"/>
    </location>
</feature>
<dbReference type="PROSITE" id="PS52047">
    <property type="entry name" value="I_EGF_2"/>
    <property type="match status" value="1"/>
</dbReference>
<dbReference type="Pfam" id="PF08725">
    <property type="entry name" value="Integrin_b_cyt"/>
    <property type="match status" value="1"/>
</dbReference>
<evidence type="ECO:0000313" key="19">
    <source>
        <dbReference type="RefSeq" id="XP_016928207.3"/>
    </source>
</evidence>
<feature type="disulfide bond" evidence="13">
    <location>
        <begin position="489"/>
        <end position="536"/>
    </location>
</feature>
<evidence type="ECO:0000256" key="3">
    <source>
        <dbReference type="ARBA" id="ARBA00022536"/>
    </source>
</evidence>
<evidence type="ECO:0000256" key="14">
    <source>
        <dbReference type="RuleBase" id="RU000633"/>
    </source>
</evidence>
<gene>
    <name evidence="19" type="primary">Itgbn</name>
</gene>
<keyword evidence="3" id="KW-0245">EGF-like domain</keyword>
<feature type="disulfide bond" evidence="13">
    <location>
        <begin position="591"/>
        <end position="598"/>
    </location>
</feature>
<dbReference type="GO" id="GO:0016477">
    <property type="term" value="P:cell migration"/>
    <property type="evidence" value="ECO:0007669"/>
    <property type="project" value="TreeGrafter"/>
</dbReference>
<feature type="domain" description="VWFA" evidence="17">
    <location>
        <begin position="142"/>
        <end position="278"/>
    </location>
</feature>
<dbReference type="InterPro" id="IPR033760">
    <property type="entry name" value="Integrin_beta_N"/>
</dbReference>
<dbReference type="SMART" id="SM01241">
    <property type="entry name" value="Integrin_b_cyt"/>
    <property type="match status" value="1"/>
</dbReference>
<organism evidence="18 19">
    <name type="scientific">Drosophila suzukii</name>
    <name type="common">Spotted-wing drosophila fruit fly</name>
    <dbReference type="NCBI Taxonomy" id="28584"/>
    <lineage>
        <taxon>Eukaryota</taxon>
        <taxon>Metazoa</taxon>
        <taxon>Ecdysozoa</taxon>
        <taxon>Arthropoda</taxon>
        <taxon>Hexapoda</taxon>
        <taxon>Insecta</taxon>
        <taxon>Pterygota</taxon>
        <taxon>Neoptera</taxon>
        <taxon>Endopterygota</taxon>
        <taxon>Diptera</taxon>
        <taxon>Brachycera</taxon>
        <taxon>Muscomorpha</taxon>
        <taxon>Ephydroidea</taxon>
        <taxon>Drosophilidae</taxon>
        <taxon>Drosophila</taxon>
        <taxon>Sophophora</taxon>
    </lineage>
</organism>
<evidence type="ECO:0000256" key="8">
    <source>
        <dbReference type="ARBA" id="ARBA00022989"/>
    </source>
</evidence>
<feature type="disulfide bond" evidence="13">
    <location>
        <begin position="612"/>
        <end position="617"/>
    </location>
</feature>
<feature type="disulfide bond" evidence="13">
    <location>
        <begin position="549"/>
        <end position="558"/>
    </location>
</feature>
<dbReference type="AlphaFoldDB" id="A0AB39Z4B9"/>
<dbReference type="GeneID" id="108008811"/>
<dbReference type="InterPro" id="IPR015812">
    <property type="entry name" value="Integrin_bsu"/>
</dbReference>